<gene>
    <name evidence="2" type="ORF">SAMN04488078_10293</name>
    <name evidence="3" type="ORF">SAMN04488078_10724</name>
</gene>
<dbReference type="RefSeq" id="WP_141135888.1">
    <property type="nucleotide sequence ID" value="NZ_FZON01000029.1"/>
</dbReference>
<dbReference type="Proteomes" id="UP000198440">
    <property type="component" value="Unassembled WGS sequence"/>
</dbReference>
<reference evidence="3 4" key="1">
    <citation type="submission" date="2017-06" db="EMBL/GenBank/DDBJ databases">
        <authorList>
            <person name="Kim H.J."/>
            <person name="Triplett B.A."/>
        </authorList>
    </citation>
    <scope>NUCLEOTIDE SEQUENCE [LARGE SCALE GENOMIC DNA]</scope>
    <source>
        <strain evidence="3 4">DSM 11445</strain>
    </source>
</reference>
<dbReference type="EMBL" id="FZON01000072">
    <property type="protein sequence ID" value="SNT21829.1"/>
    <property type="molecule type" value="Genomic_DNA"/>
</dbReference>
<name>A0A239KWE1_9RHOB</name>
<protein>
    <submittedName>
        <fullName evidence="3">Uncharacterized protein</fullName>
    </submittedName>
</protein>
<organism evidence="3 4">
    <name type="scientific">Antarctobacter heliothermus</name>
    <dbReference type="NCBI Taxonomy" id="74033"/>
    <lineage>
        <taxon>Bacteria</taxon>
        <taxon>Pseudomonadati</taxon>
        <taxon>Pseudomonadota</taxon>
        <taxon>Alphaproteobacteria</taxon>
        <taxon>Rhodobacterales</taxon>
        <taxon>Roseobacteraceae</taxon>
        <taxon>Antarctobacter</taxon>
    </lineage>
</organism>
<keyword evidence="1" id="KW-0732">Signal</keyword>
<feature type="chain" id="PRO_5015075321" evidence="1">
    <location>
        <begin position="31"/>
        <end position="108"/>
    </location>
</feature>
<accession>A0A239KWE1</accession>
<dbReference type="OrthoDB" id="7866835at2"/>
<dbReference type="EMBL" id="FZON01000029">
    <property type="protein sequence ID" value="SNS72700.1"/>
    <property type="molecule type" value="Genomic_DNA"/>
</dbReference>
<dbReference type="AlphaFoldDB" id="A0A239KWE1"/>
<evidence type="ECO:0000313" key="3">
    <source>
        <dbReference type="EMBL" id="SNT21829.1"/>
    </source>
</evidence>
<sequence length="108" mass="11919">MTTLNMIRNIAVAACLACAGLAVTSDPAQAQQAQTYCFYENDGINVFVGDMSEGFRAHPAGRPGNSLYYDRVRNTHRYVGETGAIYSFFSNGDASWQDGSRTIWLHRC</sequence>
<evidence type="ECO:0000313" key="4">
    <source>
        <dbReference type="Proteomes" id="UP000198440"/>
    </source>
</evidence>
<proteinExistence type="predicted"/>
<evidence type="ECO:0000256" key="1">
    <source>
        <dbReference type="SAM" id="SignalP"/>
    </source>
</evidence>
<feature type="signal peptide" evidence="1">
    <location>
        <begin position="1"/>
        <end position="30"/>
    </location>
</feature>
<evidence type="ECO:0000313" key="2">
    <source>
        <dbReference type="EMBL" id="SNS72700.1"/>
    </source>
</evidence>